<feature type="compositionally biased region" description="Basic and acidic residues" evidence="2">
    <location>
        <begin position="12"/>
        <end position="35"/>
    </location>
</feature>
<evidence type="ECO:0000313" key="4">
    <source>
        <dbReference type="Proteomes" id="UP000187209"/>
    </source>
</evidence>
<dbReference type="OrthoDB" id="325677at2759"/>
<keyword evidence="1" id="KW-0175">Coiled coil</keyword>
<dbReference type="EMBL" id="MPUH01000126">
    <property type="protein sequence ID" value="OMJ89437.1"/>
    <property type="molecule type" value="Genomic_DNA"/>
</dbReference>
<reference evidence="3 4" key="1">
    <citation type="submission" date="2016-11" db="EMBL/GenBank/DDBJ databases">
        <title>The macronuclear genome of Stentor coeruleus: a giant cell with tiny introns.</title>
        <authorList>
            <person name="Slabodnick M."/>
            <person name="Ruby J.G."/>
            <person name="Reiff S.B."/>
            <person name="Swart E.C."/>
            <person name="Gosai S."/>
            <person name="Prabakaran S."/>
            <person name="Witkowska E."/>
            <person name="Larue G.E."/>
            <person name="Fisher S."/>
            <person name="Freeman R.M."/>
            <person name="Gunawardena J."/>
            <person name="Chu W."/>
            <person name="Stover N.A."/>
            <person name="Gregory B.D."/>
            <person name="Nowacki M."/>
            <person name="Derisi J."/>
            <person name="Roy S.W."/>
            <person name="Marshall W.F."/>
            <person name="Sood P."/>
        </authorList>
    </citation>
    <scope>NUCLEOTIDE SEQUENCE [LARGE SCALE GENOMIC DNA]</scope>
    <source>
        <strain evidence="3">WM001</strain>
    </source>
</reference>
<protein>
    <submittedName>
        <fullName evidence="3">Uncharacterized protein</fullName>
    </submittedName>
</protein>
<gene>
    <name evidence="3" type="ORF">SteCoe_8437</name>
</gene>
<feature type="coiled-coil region" evidence="1">
    <location>
        <begin position="110"/>
        <end position="158"/>
    </location>
</feature>
<dbReference type="Proteomes" id="UP000187209">
    <property type="component" value="Unassembled WGS sequence"/>
</dbReference>
<evidence type="ECO:0000313" key="3">
    <source>
        <dbReference type="EMBL" id="OMJ89437.1"/>
    </source>
</evidence>
<evidence type="ECO:0000256" key="2">
    <source>
        <dbReference type="SAM" id="MobiDB-lite"/>
    </source>
</evidence>
<sequence length="348" mass="40465">MSKKQITIKPLKKVEEDNERPLTERGGFRTEKTVEKSTNSDLNFSKDDSYSISNLKQDWQSIKNLQNDIKKTSVKLKQLSTIHIRPLSECGKLPKTEKKSKIDNSQGKTLKKLQTKCQKLSSLTNKYEKEKQDLINSNLHLKDELQKSIDQNLELKKQISYLTSSNPSKKFPEILKYAQFITKKIKDLPKWEEMFLDRILSVSSYISMIKTQKYEDCLLETMQFISDIVVYYSKIESPQLAQFSFAQEDSKKTFVNDESENLLMTINAQSERIAKLNKQISDAMISSKELLFSPIATMQRREPKNTRSSSFTFNPNLMKPIFSTPERWCNRAESIEENDQDEEVLNKP</sequence>
<keyword evidence="4" id="KW-1185">Reference proteome</keyword>
<comment type="caution">
    <text evidence="3">The sequence shown here is derived from an EMBL/GenBank/DDBJ whole genome shotgun (WGS) entry which is preliminary data.</text>
</comment>
<proteinExistence type="predicted"/>
<feature type="region of interest" description="Disordered" evidence="2">
    <location>
        <begin position="1"/>
        <end position="40"/>
    </location>
</feature>
<name>A0A1R2CKB1_9CILI</name>
<organism evidence="3 4">
    <name type="scientific">Stentor coeruleus</name>
    <dbReference type="NCBI Taxonomy" id="5963"/>
    <lineage>
        <taxon>Eukaryota</taxon>
        <taxon>Sar</taxon>
        <taxon>Alveolata</taxon>
        <taxon>Ciliophora</taxon>
        <taxon>Postciliodesmatophora</taxon>
        <taxon>Heterotrichea</taxon>
        <taxon>Heterotrichida</taxon>
        <taxon>Stentoridae</taxon>
        <taxon>Stentor</taxon>
    </lineage>
</organism>
<accession>A0A1R2CKB1</accession>
<dbReference type="AlphaFoldDB" id="A0A1R2CKB1"/>
<evidence type="ECO:0000256" key="1">
    <source>
        <dbReference type="SAM" id="Coils"/>
    </source>
</evidence>